<organism evidence="1 2">
    <name type="scientific">Chitinophaga ginsengisoli</name>
    <dbReference type="NCBI Taxonomy" id="363837"/>
    <lineage>
        <taxon>Bacteria</taxon>
        <taxon>Pseudomonadati</taxon>
        <taxon>Bacteroidota</taxon>
        <taxon>Chitinophagia</taxon>
        <taxon>Chitinophagales</taxon>
        <taxon>Chitinophagaceae</taxon>
        <taxon>Chitinophaga</taxon>
    </lineage>
</organism>
<dbReference type="OrthoDB" id="818489at2"/>
<name>A0A2P8FRU3_9BACT</name>
<proteinExistence type="predicted"/>
<evidence type="ECO:0000313" key="1">
    <source>
        <dbReference type="EMBL" id="PSL24444.1"/>
    </source>
</evidence>
<dbReference type="AlphaFoldDB" id="A0A2P8FRU3"/>
<comment type="caution">
    <text evidence="1">The sequence shown here is derived from an EMBL/GenBank/DDBJ whole genome shotgun (WGS) entry which is preliminary data.</text>
</comment>
<dbReference type="EMBL" id="PYGK01000015">
    <property type="protein sequence ID" value="PSL24444.1"/>
    <property type="molecule type" value="Genomic_DNA"/>
</dbReference>
<dbReference type="Pfam" id="PF17170">
    <property type="entry name" value="DUF5128"/>
    <property type="match status" value="1"/>
</dbReference>
<dbReference type="Proteomes" id="UP000240978">
    <property type="component" value="Unassembled WGS sequence"/>
</dbReference>
<keyword evidence="2" id="KW-1185">Reference proteome</keyword>
<sequence length="395" mass="44722">MIKNKTAIMFIKNGIKGNLYVLLAAFLTAIVTSSGCNSIRQKDNTDGSLLLIRDAHIDRLLNIDSLIEPGSLKFTLLENSKDSSFTSELECRFVTSDAVLLFNKRLNTLVIFSYDGRLKKELDLNQLIGFDFKIADIRNNPYSNRIEVLDMKNNLYSFSPDGEFLGVGEQFKSYPHALFFPLSDAAYVLYNNFNANTGNTAPNRFYVFKQLKKVSSWWPIDTSLVVVLPVNNRQFYQASGALCFFDPLFPVIYTVSDTGLTPKYRLQYQQFNLTTKNALDVGAMIKEAKFHPVPAMNYFIESDKYCIMEYILGQHRYSSVCDKASGKSLAVSYFGLGLSKQGVTLYNPLFAKDAKNFLTVIDGEAIISNQEKHSDFKAISELKNYDKILVSFRLK</sequence>
<protein>
    <submittedName>
        <fullName evidence="1">6-bladed beta-propeller protein</fullName>
    </submittedName>
</protein>
<reference evidence="1 2" key="1">
    <citation type="submission" date="2018-03" db="EMBL/GenBank/DDBJ databases">
        <title>Genomic Encyclopedia of Archaeal and Bacterial Type Strains, Phase II (KMG-II): from individual species to whole genera.</title>
        <authorList>
            <person name="Goeker M."/>
        </authorList>
    </citation>
    <scope>NUCLEOTIDE SEQUENCE [LARGE SCALE GENOMIC DNA]</scope>
    <source>
        <strain evidence="1 2">DSM 18107</strain>
    </source>
</reference>
<evidence type="ECO:0000313" key="2">
    <source>
        <dbReference type="Proteomes" id="UP000240978"/>
    </source>
</evidence>
<accession>A0A2P8FRU3</accession>
<gene>
    <name evidence="1" type="ORF">CLV42_11531</name>
</gene>